<proteinExistence type="predicted"/>
<dbReference type="eggNOG" id="COG5611">
    <property type="taxonomic scope" value="Bacteria"/>
</dbReference>
<dbReference type="HOGENOM" id="CLU_121449_0_0_5"/>
<dbReference type="AlphaFoldDB" id="W0AIQ9"/>
<dbReference type="RefSeq" id="WP_025295081.1">
    <property type="nucleotide sequence ID" value="NZ_CP006644.1"/>
</dbReference>
<dbReference type="Pfam" id="PF01850">
    <property type="entry name" value="PIN"/>
    <property type="match status" value="1"/>
</dbReference>
<dbReference type="CDD" id="cd18683">
    <property type="entry name" value="PIN_VapC-like"/>
    <property type="match status" value="1"/>
</dbReference>
<dbReference type="PATRIC" id="fig|1123269.5.peg.5293"/>
<dbReference type="KEGG" id="ssan:NX02_26985"/>
<evidence type="ECO:0000259" key="1">
    <source>
        <dbReference type="Pfam" id="PF01850"/>
    </source>
</evidence>
<dbReference type="Gene3D" id="3.40.50.1010">
    <property type="entry name" value="5'-nuclease"/>
    <property type="match status" value="1"/>
</dbReference>
<dbReference type="InterPro" id="IPR029060">
    <property type="entry name" value="PIN-like_dom_sf"/>
</dbReference>
<dbReference type="InterPro" id="IPR002716">
    <property type="entry name" value="PIN_dom"/>
</dbReference>
<dbReference type="STRING" id="1123269.NX02_26985"/>
<dbReference type="Proteomes" id="UP000018851">
    <property type="component" value="Chromosome"/>
</dbReference>
<dbReference type="EMBL" id="CP006644">
    <property type="protein sequence ID" value="AHE56986.1"/>
    <property type="molecule type" value="Genomic_DNA"/>
</dbReference>
<evidence type="ECO:0000313" key="2">
    <source>
        <dbReference type="EMBL" id="AHE56986.1"/>
    </source>
</evidence>
<feature type="domain" description="PIN" evidence="1">
    <location>
        <begin position="4"/>
        <end position="113"/>
    </location>
</feature>
<gene>
    <name evidence="2" type="ORF">NX02_26985</name>
</gene>
<organism evidence="2 3">
    <name type="scientific">Sphingomonas sanxanigenens DSM 19645 = NX02</name>
    <dbReference type="NCBI Taxonomy" id="1123269"/>
    <lineage>
        <taxon>Bacteria</taxon>
        <taxon>Pseudomonadati</taxon>
        <taxon>Pseudomonadota</taxon>
        <taxon>Alphaproteobacteria</taxon>
        <taxon>Sphingomonadales</taxon>
        <taxon>Sphingomonadaceae</taxon>
        <taxon>Sphingomonas</taxon>
    </lineage>
</organism>
<name>W0AIQ9_9SPHN</name>
<keyword evidence="3" id="KW-1185">Reference proteome</keyword>
<protein>
    <recommendedName>
        <fullName evidence="1">PIN domain-containing protein</fullName>
    </recommendedName>
</protein>
<accession>W0AIQ9</accession>
<reference evidence="2 3" key="1">
    <citation type="submission" date="2013-07" db="EMBL/GenBank/DDBJ databases">
        <title>Completed genome of Sphingomonas sanxanigenens NX02.</title>
        <authorList>
            <person name="Ma T."/>
            <person name="Huang H."/>
            <person name="Wu M."/>
            <person name="Li X."/>
            <person name="Li G."/>
        </authorList>
    </citation>
    <scope>NUCLEOTIDE SEQUENCE [LARGE SCALE GENOMIC DNA]</scope>
    <source>
        <strain evidence="2 3">NX02</strain>
    </source>
</reference>
<dbReference type="SUPFAM" id="SSF88723">
    <property type="entry name" value="PIN domain-like"/>
    <property type="match status" value="1"/>
</dbReference>
<dbReference type="OrthoDB" id="3175275at2"/>
<evidence type="ECO:0000313" key="3">
    <source>
        <dbReference type="Proteomes" id="UP000018851"/>
    </source>
</evidence>
<sequence length="129" mass="13997">MRSIDTNIVVRLLLRDDPAQVALVDALVAEGGLIVSPTVLIETEWVLRAVYRLDRPTVSRLLTLLVDIEGVDVPDPPGVRWALGRHAAGADLADMIHLIVTESDAFVTLDQRLASDAGSSPRQPVTVLR</sequence>